<keyword evidence="2 10" id="KW-0444">Lipid biosynthesis</keyword>
<feature type="compositionally biased region" description="Basic and acidic residues" evidence="11">
    <location>
        <begin position="34"/>
        <end position="43"/>
    </location>
</feature>
<evidence type="ECO:0000256" key="7">
    <source>
        <dbReference type="ARBA" id="ARBA00023098"/>
    </source>
</evidence>
<keyword evidence="7 10" id="KW-0443">Lipid metabolism</keyword>
<evidence type="ECO:0000313" key="12">
    <source>
        <dbReference type="EMBL" id="MXQ92549.1"/>
    </source>
</evidence>
<feature type="transmembrane region" description="Helical" evidence="10">
    <location>
        <begin position="277"/>
        <end position="295"/>
    </location>
</feature>
<feature type="transmembrane region" description="Helical" evidence="10">
    <location>
        <begin position="342"/>
        <end position="359"/>
    </location>
</feature>
<dbReference type="GO" id="GO:0034626">
    <property type="term" value="P:fatty acid elongation, polyunsaturated fatty acid"/>
    <property type="evidence" value="ECO:0007669"/>
    <property type="project" value="TreeGrafter"/>
</dbReference>
<keyword evidence="5 10" id="KW-0276">Fatty acid metabolism</keyword>
<comment type="similarity">
    <text evidence="10">Belongs to the ELO family.</text>
</comment>
<comment type="caution">
    <text evidence="12">The sequence shown here is derived from an EMBL/GenBank/DDBJ whole genome shotgun (WGS) entry which is preliminary data.</text>
</comment>
<feature type="transmembrane region" description="Helical" evidence="10">
    <location>
        <begin position="75"/>
        <end position="96"/>
    </location>
</feature>
<evidence type="ECO:0000256" key="10">
    <source>
        <dbReference type="RuleBase" id="RU361115"/>
    </source>
</evidence>
<keyword evidence="3 10" id="KW-0808">Transferase</keyword>
<keyword evidence="8 10" id="KW-0472">Membrane</keyword>
<dbReference type="InterPro" id="IPR002076">
    <property type="entry name" value="ELO_fam"/>
</dbReference>
<evidence type="ECO:0000256" key="1">
    <source>
        <dbReference type="ARBA" id="ARBA00004141"/>
    </source>
</evidence>
<feature type="transmembrane region" description="Helical" evidence="10">
    <location>
        <begin position="365"/>
        <end position="386"/>
    </location>
</feature>
<keyword evidence="9 10" id="KW-0275">Fatty acid biosynthesis</keyword>
<dbReference type="EC" id="2.3.1.199" evidence="10"/>
<evidence type="ECO:0000256" key="6">
    <source>
        <dbReference type="ARBA" id="ARBA00022989"/>
    </source>
</evidence>
<comment type="catalytic activity">
    <reaction evidence="10">
        <text>a very-long-chain acyl-CoA + malonyl-CoA + H(+) = a very-long-chain 3-oxoacyl-CoA + CO2 + CoA</text>
        <dbReference type="Rhea" id="RHEA:32727"/>
        <dbReference type="ChEBI" id="CHEBI:15378"/>
        <dbReference type="ChEBI" id="CHEBI:16526"/>
        <dbReference type="ChEBI" id="CHEBI:57287"/>
        <dbReference type="ChEBI" id="CHEBI:57384"/>
        <dbReference type="ChEBI" id="CHEBI:90725"/>
        <dbReference type="ChEBI" id="CHEBI:90736"/>
        <dbReference type="EC" id="2.3.1.199"/>
    </reaction>
</comment>
<dbReference type="AlphaFoldDB" id="A0A6B0RR44"/>
<dbReference type="GO" id="GO:0005789">
    <property type="term" value="C:endoplasmic reticulum membrane"/>
    <property type="evidence" value="ECO:0007669"/>
    <property type="project" value="TreeGrafter"/>
</dbReference>
<sequence length="399" mass="43973">MVRQLAWVALQRGSANPDQGFLGKEDPFLLPSEDTGRSEAGQKDAAEFASSAIDFTVNIPMEWEAHRPLPLHPNAFHVLFLVLTFILWVSGAALGAQGHPEPENPVPWNLSARQESAACSRGRLVSPPALVSPAGSEAAAFPARGAAVGRRSERGRGPEDGFLVPGALAAACHPPAGRLPPPGVAGPCLMSSREPLSLAGPLAAYNLGLVVLSGYMFYEFMATSLLANYSYLCQPVDYSQNELWMKMASVCCWCFFSKVLELLDTVFFILRKKPEQITFLHLYHHGTMLFNWWAGVKYVPGGQAFVGMLNALVHVFTYLYYGLASLGPHLRPFLWWKRHLTILQLFVAIAACSSYNLFAECPFPDGFNVAVLLYSLSLLALFLNFYQQTYLRNKQKKLA</sequence>
<dbReference type="GO" id="GO:0009922">
    <property type="term" value="F:fatty acid elongase activity"/>
    <property type="evidence" value="ECO:0007669"/>
    <property type="project" value="UniProtKB-EC"/>
</dbReference>
<evidence type="ECO:0000256" key="5">
    <source>
        <dbReference type="ARBA" id="ARBA00022832"/>
    </source>
</evidence>
<dbReference type="GO" id="GO:0034625">
    <property type="term" value="P:fatty acid elongation, monounsaturated fatty acid"/>
    <property type="evidence" value="ECO:0007669"/>
    <property type="project" value="TreeGrafter"/>
</dbReference>
<evidence type="ECO:0000256" key="4">
    <source>
        <dbReference type="ARBA" id="ARBA00022692"/>
    </source>
</evidence>
<dbReference type="PANTHER" id="PTHR11157:SF126">
    <property type="entry name" value="ELONGATION OF VERY LONG CHAIN FATTY ACIDS PROTEIN"/>
    <property type="match status" value="1"/>
</dbReference>
<evidence type="ECO:0000256" key="9">
    <source>
        <dbReference type="ARBA" id="ARBA00023160"/>
    </source>
</evidence>
<keyword evidence="13" id="KW-1185">Reference proteome</keyword>
<reference evidence="12" key="1">
    <citation type="submission" date="2019-10" db="EMBL/GenBank/DDBJ databases">
        <title>The sequence and de novo assembly of the wild yak genome.</title>
        <authorList>
            <person name="Liu Y."/>
        </authorList>
    </citation>
    <scope>NUCLEOTIDE SEQUENCE [LARGE SCALE GENOMIC DNA]</scope>
    <source>
        <strain evidence="12">WY2019</strain>
    </source>
</reference>
<feature type="transmembrane region" description="Helical" evidence="10">
    <location>
        <begin position="198"/>
        <end position="218"/>
    </location>
</feature>
<evidence type="ECO:0000256" key="3">
    <source>
        <dbReference type="ARBA" id="ARBA00022679"/>
    </source>
</evidence>
<evidence type="ECO:0000256" key="8">
    <source>
        <dbReference type="ARBA" id="ARBA00023136"/>
    </source>
</evidence>
<dbReference type="GO" id="GO:0042761">
    <property type="term" value="P:very long-chain fatty acid biosynthetic process"/>
    <property type="evidence" value="ECO:0007669"/>
    <property type="project" value="TreeGrafter"/>
</dbReference>
<dbReference type="Pfam" id="PF01151">
    <property type="entry name" value="ELO"/>
    <property type="match status" value="1"/>
</dbReference>
<organism evidence="12 13">
    <name type="scientific">Bos mutus</name>
    <name type="common">wild yak</name>
    <dbReference type="NCBI Taxonomy" id="72004"/>
    <lineage>
        <taxon>Eukaryota</taxon>
        <taxon>Metazoa</taxon>
        <taxon>Chordata</taxon>
        <taxon>Craniata</taxon>
        <taxon>Vertebrata</taxon>
        <taxon>Euteleostomi</taxon>
        <taxon>Mammalia</taxon>
        <taxon>Eutheria</taxon>
        <taxon>Laurasiatheria</taxon>
        <taxon>Artiodactyla</taxon>
        <taxon>Ruminantia</taxon>
        <taxon>Pecora</taxon>
        <taxon>Bovidae</taxon>
        <taxon>Bovinae</taxon>
        <taxon>Bos</taxon>
    </lineage>
</organism>
<dbReference type="GO" id="GO:0019367">
    <property type="term" value="P:fatty acid elongation, saturated fatty acid"/>
    <property type="evidence" value="ECO:0007669"/>
    <property type="project" value="TreeGrafter"/>
</dbReference>
<evidence type="ECO:0000313" key="13">
    <source>
        <dbReference type="Proteomes" id="UP000322234"/>
    </source>
</evidence>
<evidence type="ECO:0000256" key="2">
    <source>
        <dbReference type="ARBA" id="ARBA00022516"/>
    </source>
</evidence>
<comment type="subcellular location">
    <subcellularLocation>
        <location evidence="1">Membrane</location>
        <topology evidence="1">Multi-pass membrane protein</topology>
    </subcellularLocation>
</comment>
<dbReference type="GO" id="GO:0030148">
    <property type="term" value="P:sphingolipid biosynthetic process"/>
    <property type="evidence" value="ECO:0007669"/>
    <property type="project" value="TreeGrafter"/>
</dbReference>
<proteinExistence type="inferred from homology"/>
<name>A0A6B0RR44_9CETA</name>
<feature type="region of interest" description="Disordered" evidence="11">
    <location>
        <begin position="18"/>
        <end position="43"/>
    </location>
</feature>
<keyword evidence="6 10" id="KW-1133">Transmembrane helix</keyword>
<keyword evidence="4 10" id="KW-0812">Transmembrane</keyword>
<gene>
    <name evidence="12" type="ORF">E5288_WYG001013</name>
</gene>
<accession>A0A6B0RR44</accession>
<dbReference type="PANTHER" id="PTHR11157">
    <property type="entry name" value="FATTY ACID ACYL TRANSFERASE-RELATED"/>
    <property type="match status" value="1"/>
</dbReference>
<evidence type="ECO:0000256" key="11">
    <source>
        <dbReference type="SAM" id="MobiDB-lite"/>
    </source>
</evidence>
<feature type="transmembrane region" description="Helical" evidence="10">
    <location>
        <begin position="301"/>
        <end position="321"/>
    </location>
</feature>
<protein>
    <recommendedName>
        <fullName evidence="10">Elongation of very long chain fatty acids protein</fullName>
        <ecNumber evidence="10">2.3.1.199</ecNumber>
    </recommendedName>
    <alternativeName>
        <fullName evidence="10">Very-long-chain 3-oxoacyl-CoA synthase</fullName>
    </alternativeName>
</protein>
<dbReference type="EMBL" id="VBQZ03000083">
    <property type="protein sequence ID" value="MXQ92549.1"/>
    <property type="molecule type" value="Genomic_DNA"/>
</dbReference>
<dbReference type="Proteomes" id="UP000322234">
    <property type="component" value="Unassembled WGS sequence"/>
</dbReference>